<evidence type="ECO:0000256" key="3">
    <source>
        <dbReference type="ARBA" id="ARBA00023274"/>
    </source>
</evidence>
<evidence type="ECO:0000313" key="5">
    <source>
        <dbReference type="EMBL" id="KIY99587.1"/>
    </source>
</evidence>
<evidence type="ECO:0000256" key="4">
    <source>
        <dbReference type="SAM" id="MobiDB-lite"/>
    </source>
</evidence>
<feature type="compositionally biased region" description="Gly residues" evidence="4">
    <location>
        <begin position="279"/>
        <end position="293"/>
    </location>
</feature>
<feature type="region of interest" description="Disordered" evidence="4">
    <location>
        <begin position="274"/>
        <end position="322"/>
    </location>
</feature>
<keyword evidence="2" id="KW-0689">Ribosomal protein</keyword>
<protein>
    <submittedName>
        <fullName evidence="5">Uncharacterized protein</fullName>
    </submittedName>
</protein>
<sequence>MLLGTLNRGVQQRCASVSLPLSKAGLELARTLKTLGVVSDVTVFQKLARLKGGHHRVWPPGVQPATSTDCAGYPAMYLRLALQWQRGAAAFAAPGGLSALTAPITFNAPTPETVKIISKPTAQRHVDLRQLISARRAAPPGVFLLSTPQGLVTDVEAELRGTGGILLAHLGLPLPHVLRVRGALRQKHLAEQAAAAAAAAEGRAAPPRVPLAAWDMAGHVAARVVPRLYGEEAERQAGALLDAVEEQSEGQADVVNQMKKQLQQLALEEAAWRAHGEQGGDGGGGDGRGGSSGSGWREVGGARGDRRLPPPRSDGGRRPRRY</sequence>
<dbReference type="GeneID" id="25741252"/>
<dbReference type="GO" id="GO:0006412">
    <property type="term" value="P:translation"/>
    <property type="evidence" value="ECO:0007669"/>
    <property type="project" value="InterPro"/>
</dbReference>
<organism evidence="5 6">
    <name type="scientific">Monoraphidium neglectum</name>
    <dbReference type="NCBI Taxonomy" id="145388"/>
    <lineage>
        <taxon>Eukaryota</taxon>
        <taxon>Viridiplantae</taxon>
        <taxon>Chlorophyta</taxon>
        <taxon>core chlorophytes</taxon>
        <taxon>Chlorophyceae</taxon>
        <taxon>CS clade</taxon>
        <taxon>Sphaeropleales</taxon>
        <taxon>Selenastraceae</taxon>
        <taxon>Monoraphidium</taxon>
    </lineage>
</organism>
<dbReference type="Pfam" id="PF00410">
    <property type="entry name" value="Ribosomal_S8"/>
    <property type="match status" value="1"/>
</dbReference>
<dbReference type="EMBL" id="KK101803">
    <property type="protein sequence ID" value="KIY99587.1"/>
    <property type="molecule type" value="Genomic_DNA"/>
</dbReference>
<reference evidence="5 6" key="1">
    <citation type="journal article" date="2013" name="BMC Genomics">
        <title>Reconstruction of the lipid metabolism for the microalga Monoraphidium neglectum from its genome sequence reveals characteristics suitable for biofuel production.</title>
        <authorList>
            <person name="Bogen C."/>
            <person name="Al-Dilaimi A."/>
            <person name="Albersmeier A."/>
            <person name="Wichmann J."/>
            <person name="Grundmann M."/>
            <person name="Rupp O."/>
            <person name="Lauersen K.J."/>
            <person name="Blifernez-Klassen O."/>
            <person name="Kalinowski J."/>
            <person name="Goesmann A."/>
            <person name="Mussgnug J.H."/>
            <person name="Kruse O."/>
        </authorList>
    </citation>
    <scope>NUCLEOTIDE SEQUENCE [LARGE SCALE GENOMIC DNA]</scope>
    <source>
        <strain evidence="5 6">SAG 48.87</strain>
    </source>
</reference>
<gene>
    <name evidence="5" type="ORF">MNEG_8376</name>
</gene>
<dbReference type="Proteomes" id="UP000054498">
    <property type="component" value="Unassembled WGS sequence"/>
</dbReference>
<keyword evidence="3" id="KW-0687">Ribonucleoprotein</keyword>
<evidence type="ECO:0000256" key="2">
    <source>
        <dbReference type="ARBA" id="ARBA00022980"/>
    </source>
</evidence>
<comment type="similarity">
    <text evidence="1">Belongs to the universal ribosomal protein uS8 family.</text>
</comment>
<name>A0A0D2JJY4_9CHLO</name>
<dbReference type="AlphaFoldDB" id="A0A0D2JJY4"/>
<dbReference type="GO" id="GO:0005840">
    <property type="term" value="C:ribosome"/>
    <property type="evidence" value="ECO:0007669"/>
    <property type="project" value="InterPro"/>
</dbReference>
<dbReference type="OrthoDB" id="544470at2759"/>
<dbReference type="InterPro" id="IPR035987">
    <property type="entry name" value="Ribosomal_uS8_sf"/>
</dbReference>
<dbReference type="SUPFAM" id="SSF56047">
    <property type="entry name" value="Ribosomal protein S8"/>
    <property type="match status" value="1"/>
</dbReference>
<evidence type="ECO:0000313" key="6">
    <source>
        <dbReference type="Proteomes" id="UP000054498"/>
    </source>
</evidence>
<dbReference type="Gene3D" id="3.30.1490.10">
    <property type="match status" value="1"/>
</dbReference>
<dbReference type="InterPro" id="IPR000630">
    <property type="entry name" value="Ribosomal_uS8"/>
</dbReference>
<dbReference type="GO" id="GO:0003735">
    <property type="term" value="F:structural constituent of ribosome"/>
    <property type="evidence" value="ECO:0007669"/>
    <property type="project" value="InterPro"/>
</dbReference>
<evidence type="ECO:0000256" key="1">
    <source>
        <dbReference type="ARBA" id="ARBA00006471"/>
    </source>
</evidence>
<proteinExistence type="inferred from homology"/>
<accession>A0A0D2JJY4</accession>
<keyword evidence="6" id="KW-1185">Reference proteome</keyword>
<dbReference type="KEGG" id="mng:MNEG_8376"/>
<dbReference type="RefSeq" id="XP_013898607.1">
    <property type="nucleotide sequence ID" value="XM_014043153.1"/>
</dbReference>